<sequence length="122" mass="13626">MKDEAGSTSIGIQHHSLNIIIFVGLKDRLKVPDVWEARVIFLGALSACDIQLLYGTLQKSAFARPDVSHRNVGSFSPSLPRPQFRTFTFSQLYLSGGPELQHTQKLTMNQKTCLHRESVDGK</sequence>
<evidence type="ECO:0000313" key="2">
    <source>
        <dbReference type="Proteomes" id="UP000016932"/>
    </source>
</evidence>
<dbReference type="VEuPathDB" id="FungiDB:MYCFIDRAFT_175567"/>
<protein>
    <submittedName>
        <fullName evidence="1">Uncharacterized protein</fullName>
    </submittedName>
</protein>
<name>M3AX09_PSEFD</name>
<proteinExistence type="predicted"/>
<dbReference type="Proteomes" id="UP000016932">
    <property type="component" value="Unassembled WGS sequence"/>
</dbReference>
<keyword evidence="2" id="KW-1185">Reference proteome</keyword>
<dbReference type="AlphaFoldDB" id="M3AX09"/>
<dbReference type="RefSeq" id="XP_007927483.1">
    <property type="nucleotide sequence ID" value="XM_007929292.1"/>
</dbReference>
<dbReference type="KEGG" id="pfj:MYCFIDRAFT_175567"/>
<reference evidence="1 2" key="1">
    <citation type="journal article" date="2012" name="PLoS Pathog.">
        <title>Diverse lifestyles and strategies of plant pathogenesis encoded in the genomes of eighteen Dothideomycetes fungi.</title>
        <authorList>
            <person name="Ohm R.A."/>
            <person name="Feau N."/>
            <person name="Henrissat B."/>
            <person name="Schoch C.L."/>
            <person name="Horwitz B.A."/>
            <person name="Barry K.W."/>
            <person name="Condon B.J."/>
            <person name="Copeland A.C."/>
            <person name="Dhillon B."/>
            <person name="Glaser F."/>
            <person name="Hesse C.N."/>
            <person name="Kosti I."/>
            <person name="LaButti K."/>
            <person name="Lindquist E.A."/>
            <person name="Lucas S."/>
            <person name="Salamov A.A."/>
            <person name="Bradshaw R.E."/>
            <person name="Ciuffetti L."/>
            <person name="Hamelin R.C."/>
            <person name="Kema G.H.J."/>
            <person name="Lawrence C."/>
            <person name="Scott J.A."/>
            <person name="Spatafora J.W."/>
            <person name="Turgeon B.G."/>
            <person name="de Wit P.J.G.M."/>
            <person name="Zhong S."/>
            <person name="Goodwin S.B."/>
            <person name="Grigoriev I.V."/>
        </authorList>
    </citation>
    <scope>NUCLEOTIDE SEQUENCE [LARGE SCALE GENOMIC DNA]</scope>
    <source>
        <strain evidence="1 2">CIRAD86</strain>
    </source>
</reference>
<gene>
    <name evidence="1" type="ORF">MYCFIDRAFT_175567</name>
</gene>
<dbReference type="EMBL" id="KB446559">
    <property type="protein sequence ID" value="EME82007.1"/>
    <property type="molecule type" value="Genomic_DNA"/>
</dbReference>
<accession>M3AX09</accession>
<organism evidence="1 2">
    <name type="scientific">Pseudocercospora fijiensis (strain CIRAD86)</name>
    <name type="common">Black leaf streak disease fungus</name>
    <name type="synonym">Mycosphaerella fijiensis</name>
    <dbReference type="NCBI Taxonomy" id="383855"/>
    <lineage>
        <taxon>Eukaryota</taxon>
        <taxon>Fungi</taxon>
        <taxon>Dikarya</taxon>
        <taxon>Ascomycota</taxon>
        <taxon>Pezizomycotina</taxon>
        <taxon>Dothideomycetes</taxon>
        <taxon>Dothideomycetidae</taxon>
        <taxon>Mycosphaerellales</taxon>
        <taxon>Mycosphaerellaceae</taxon>
        <taxon>Pseudocercospora</taxon>
    </lineage>
</organism>
<evidence type="ECO:0000313" key="1">
    <source>
        <dbReference type="EMBL" id="EME82007.1"/>
    </source>
</evidence>
<dbReference type="GeneID" id="19333404"/>
<dbReference type="HOGENOM" id="CLU_2027760_0_0_1"/>